<dbReference type="EMBL" id="JAAVTK010000026">
    <property type="protein sequence ID" value="NKI91940.1"/>
    <property type="molecule type" value="Genomic_DNA"/>
</dbReference>
<organism evidence="1 2">
    <name type="scientific">Hymenobacter artigasi</name>
    <dbReference type="NCBI Taxonomy" id="2719616"/>
    <lineage>
        <taxon>Bacteria</taxon>
        <taxon>Pseudomonadati</taxon>
        <taxon>Bacteroidota</taxon>
        <taxon>Cytophagia</taxon>
        <taxon>Cytophagales</taxon>
        <taxon>Hymenobacteraceae</taxon>
        <taxon>Hymenobacter</taxon>
    </lineage>
</organism>
<name>A0ABX1HP30_9BACT</name>
<dbReference type="Proteomes" id="UP000717634">
    <property type="component" value="Unassembled WGS sequence"/>
</dbReference>
<accession>A0ABX1HP30</accession>
<keyword evidence="2" id="KW-1185">Reference proteome</keyword>
<gene>
    <name evidence="1" type="ORF">HBN54_004563</name>
</gene>
<evidence type="ECO:0000313" key="1">
    <source>
        <dbReference type="EMBL" id="NKI91940.1"/>
    </source>
</evidence>
<proteinExistence type="predicted"/>
<evidence type="ECO:0000313" key="2">
    <source>
        <dbReference type="Proteomes" id="UP000717634"/>
    </source>
</evidence>
<comment type="caution">
    <text evidence="1">The sequence shown here is derived from an EMBL/GenBank/DDBJ whole genome shotgun (WGS) entry which is preliminary data.</text>
</comment>
<sequence>MALLTQPGSIGLVKSAFFCKSLLSLTKGHGPTTLCRAPQFLLIQLLAAVRLHGL</sequence>
<protein>
    <submittedName>
        <fullName evidence="1">Uncharacterized protein</fullName>
    </submittedName>
</protein>
<reference evidence="1 2" key="1">
    <citation type="submission" date="2020-03" db="EMBL/GenBank/DDBJ databases">
        <title>Genomic Encyclopedia of Type Strains, Phase IV (KMG-V): Genome sequencing to study the core and pangenomes of soil and plant-associated prokaryotes.</title>
        <authorList>
            <person name="Whitman W."/>
        </authorList>
    </citation>
    <scope>NUCLEOTIDE SEQUENCE [LARGE SCALE GENOMIC DNA]</scope>
    <source>
        <strain evidence="1 2">1B</strain>
    </source>
</reference>